<organism evidence="5 6">
    <name type="scientific">Coprinopsis cinerea (strain Okayama-7 / 130 / ATCC MYA-4618 / FGSC 9003)</name>
    <name type="common">Inky cap fungus</name>
    <name type="synonym">Hormographiella aspergillata</name>
    <dbReference type="NCBI Taxonomy" id="240176"/>
    <lineage>
        <taxon>Eukaryota</taxon>
        <taxon>Fungi</taxon>
        <taxon>Dikarya</taxon>
        <taxon>Basidiomycota</taxon>
        <taxon>Agaricomycotina</taxon>
        <taxon>Agaricomycetes</taxon>
        <taxon>Agaricomycetidae</taxon>
        <taxon>Agaricales</taxon>
        <taxon>Agaricineae</taxon>
        <taxon>Psathyrellaceae</taxon>
        <taxon>Coprinopsis</taxon>
    </lineage>
</organism>
<dbReference type="GO" id="GO:0016604">
    <property type="term" value="C:nuclear body"/>
    <property type="evidence" value="ECO:0007669"/>
    <property type="project" value="TreeGrafter"/>
</dbReference>
<feature type="compositionally biased region" description="Basic and acidic residues" evidence="3">
    <location>
        <begin position="822"/>
        <end position="840"/>
    </location>
</feature>
<sequence length="863" mass="94647">MDNLPPGSLPQHVLEEIESQLLKSDLYDSTIQDTGVPPAISNMETTTRISGPPVLVEIKDLTDVGISAFQLEQVRKAREERIQTLMRRNGGQPVQVEEDMEGDGGDLEIEGDEGPMPKYPRGTLMFHLSDGFTTFKAMEYKPLPQLSLLTTPLGFKMQLKDVKVVKGVAHLEPINTFLKGGNSVENARKDFQFKQGLRRRLGLDPEEEPQPAEDQAPGDIPAPIPSPQAVRRTSLQEIVPPSPPPAVQWSNEDANLEDKRRRVPNTSSTILSSASVSRTTATATVTSQYFNNNGAPSSSSRAIGMALSPTLRQTAPTLPKPVTPGSSPGGGFEDDFDWEALDQIEQEALASNPPVRPSAPSNISKVPTSQVHQETIEIDDDYPMSQDENEEPTLLTRQPKPSAVTSVLERPPVFGEPLELVPDIQDTFVSDLPTDKGNLNDTRMEADIFDDEFDDFPILDSEDLRELEEVERRTAAFIDQHNSATAATRTTKTIIAADLAASAKKNKRDGSKSKSASSCSPSKHPEASPSKSKSKTLPTSASSHTLANSSSPIRASRRETATSSPTKPRSRPPPSSQRRVPPPSWRQSQPQSSEVIAISDSDEDDKSTASIQVLDVAPEMPFPLSQFERQSQSQPKGRGHARVGSKAGNSSNANTRTGPSRVPSTTRPTTSPAKTSSSRPASRPRPKSPEIVDLLDTTSHDSSGDEDVRPHMPVDLHPTIPRTRNVTARNVRQTQTLSRAVEEVEIEGEDGGEDTKENKSVPRRRVRPRRMSFSRSPTPSNDEDSDDIDFDAMVVSGLRTRTKGRTAEHTMSGRKLTKSQKRREGERNNDDERGVNERPSRSKPQSQRTRMAVEPAEVYEISD</sequence>
<feature type="compositionally biased region" description="Low complexity" evidence="3">
    <location>
        <begin position="513"/>
        <end position="551"/>
    </location>
</feature>
<feature type="compositionally biased region" description="Basic residues" evidence="3">
    <location>
        <begin position="761"/>
        <end position="772"/>
    </location>
</feature>
<dbReference type="InterPro" id="IPR013894">
    <property type="entry name" value="RMI1_OB"/>
</dbReference>
<feature type="region of interest" description="Disordered" evidence="3">
    <location>
        <begin position="501"/>
        <end position="863"/>
    </location>
</feature>
<dbReference type="AlphaFoldDB" id="A8NTS3"/>
<dbReference type="InterPro" id="IPR042470">
    <property type="entry name" value="RMI1_N_C_sf"/>
</dbReference>
<dbReference type="OMA" id="HIRANPH"/>
<evidence type="ECO:0000256" key="1">
    <source>
        <dbReference type="ARBA" id="ARBA00006395"/>
    </source>
</evidence>
<dbReference type="HOGENOM" id="CLU_331758_0_0_1"/>
<evidence type="ECO:0000313" key="6">
    <source>
        <dbReference type="Proteomes" id="UP000001861"/>
    </source>
</evidence>
<dbReference type="GO" id="GO:0031422">
    <property type="term" value="C:RecQ family helicase-topoisomerase III complex"/>
    <property type="evidence" value="ECO:0007669"/>
    <property type="project" value="TreeGrafter"/>
</dbReference>
<keyword evidence="6" id="KW-1185">Reference proteome</keyword>
<dbReference type="GeneID" id="6012834"/>
<dbReference type="InParanoid" id="A8NTS3"/>
<feature type="domain" description="RecQ mediated genome instability protein 1 OB-fold" evidence="4">
    <location>
        <begin position="37"/>
        <end position="189"/>
    </location>
</feature>
<evidence type="ECO:0000259" key="4">
    <source>
        <dbReference type="Pfam" id="PF08585"/>
    </source>
</evidence>
<dbReference type="KEGG" id="cci:CC1G_06376"/>
<dbReference type="PANTHER" id="PTHR14790">
    <property type="entry name" value="RECQ-MEDIATED GENOME INSTABILITY PROTEIN 1 RMI1"/>
    <property type="match status" value="1"/>
</dbReference>
<gene>
    <name evidence="5" type="ORF">CC1G_06376</name>
</gene>
<name>A8NTS3_COPC7</name>
<feature type="region of interest" description="Disordered" evidence="3">
    <location>
        <begin position="203"/>
        <end position="271"/>
    </location>
</feature>
<dbReference type="STRING" id="240176.A8NTS3"/>
<feature type="compositionally biased region" description="Low complexity" evidence="3">
    <location>
        <begin position="655"/>
        <end position="681"/>
    </location>
</feature>
<dbReference type="PANTHER" id="PTHR14790:SF15">
    <property type="entry name" value="RECQ-MEDIATED GENOME INSTABILITY PROTEIN 1"/>
    <property type="match status" value="1"/>
</dbReference>
<proteinExistence type="inferred from homology"/>
<feature type="compositionally biased region" description="Polar residues" evidence="3">
    <location>
        <begin position="722"/>
        <end position="738"/>
    </location>
</feature>
<dbReference type="EMBL" id="AACS02000004">
    <property type="protein sequence ID" value="EAU85475.2"/>
    <property type="molecule type" value="Genomic_DNA"/>
</dbReference>
<dbReference type="GO" id="GO:0000712">
    <property type="term" value="P:resolution of meiotic recombination intermediates"/>
    <property type="evidence" value="ECO:0007669"/>
    <property type="project" value="TreeGrafter"/>
</dbReference>
<comment type="caution">
    <text evidence="5">The sequence shown here is derived from an EMBL/GenBank/DDBJ whole genome shotgun (WGS) entry which is preliminary data.</text>
</comment>
<dbReference type="eggNOG" id="KOG3683">
    <property type="taxonomic scope" value="Eukaryota"/>
</dbReference>
<feature type="compositionally biased region" description="Acidic residues" evidence="3">
    <location>
        <begin position="743"/>
        <end position="752"/>
    </location>
</feature>
<dbReference type="VEuPathDB" id="FungiDB:CC1G_06376"/>
<dbReference type="Gene3D" id="2.40.50.770">
    <property type="entry name" value="RecQ-mediated genome instability protein Rmi1, C-terminal domain"/>
    <property type="match status" value="1"/>
</dbReference>
<feature type="compositionally biased region" description="Pro residues" evidence="3">
    <location>
        <begin position="571"/>
        <end position="584"/>
    </location>
</feature>
<feature type="region of interest" description="Disordered" evidence="3">
    <location>
        <begin position="349"/>
        <end position="371"/>
    </location>
</feature>
<dbReference type="RefSeq" id="XP_001836291.2">
    <property type="nucleotide sequence ID" value="XM_001836239.2"/>
</dbReference>
<feature type="compositionally biased region" description="Polar residues" evidence="3">
    <location>
        <begin position="359"/>
        <end position="371"/>
    </location>
</feature>
<feature type="compositionally biased region" description="Basic and acidic residues" evidence="3">
    <location>
        <begin position="698"/>
        <end position="714"/>
    </location>
</feature>
<dbReference type="Proteomes" id="UP000001861">
    <property type="component" value="Unassembled WGS sequence"/>
</dbReference>
<dbReference type="Pfam" id="PF08585">
    <property type="entry name" value="RMI1_N_C"/>
    <property type="match status" value="1"/>
</dbReference>
<evidence type="ECO:0000313" key="5">
    <source>
        <dbReference type="EMBL" id="EAU85475.2"/>
    </source>
</evidence>
<evidence type="ECO:0000256" key="3">
    <source>
        <dbReference type="SAM" id="MobiDB-lite"/>
    </source>
</evidence>
<feature type="region of interest" description="Disordered" evidence="3">
    <location>
        <begin position="313"/>
        <end position="332"/>
    </location>
</feature>
<accession>A8NTS3</accession>
<comment type="similarity">
    <text evidence="1">Belongs to the RMI1 family.</text>
</comment>
<dbReference type="GO" id="GO:0000724">
    <property type="term" value="P:double-strand break repair via homologous recombination"/>
    <property type="evidence" value="ECO:0007669"/>
    <property type="project" value="TreeGrafter"/>
</dbReference>
<evidence type="ECO:0000256" key="2">
    <source>
        <dbReference type="ARBA" id="ARBA00018987"/>
    </source>
</evidence>
<dbReference type="OrthoDB" id="341511at2759"/>
<protein>
    <recommendedName>
        <fullName evidence="2">RecQ-mediated genome instability protein 1</fullName>
    </recommendedName>
</protein>
<feature type="compositionally biased region" description="Acidic residues" evidence="3">
    <location>
        <begin position="781"/>
        <end position="790"/>
    </location>
</feature>
<reference evidence="5 6" key="1">
    <citation type="journal article" date="2010" name="Proc. Natl. Acad. Sci. U.S.A.">
        <title>Insights into evolution of multicellular fungi from the assembled chromosomes of the mushroom Coprinopsis cinerea (Coprinus cinereus).</title>
        <authorList>
            <person name="Stajich J.E."/>
            <person name="Wilke S.K."/>
            <person name="Ahren D."/>
            <person name="Au C.H."/>
            <person name="Birren B.W."/>
            <person name="Borodovsky M."/>
            <person name="Burns C."/>
            <person name="Canback B."/>
            <person name="Casselton L.A."/>
            <person name="Cheng C.K."/>
            <person name="Deng J."/>
            <person name="Dietrich F.S."/>
            <person name="Fargo D.C."/>
            <person name="Farman M.L."/>
            <person name="Gathman A.C."/>
            <person name="Goldberg J."/>
            <person name="Guigo R."/>
            <person name="Hoegger P.J."/>
            <person name="Hooker J.B."/>
            <person name="Huggins A."/>
            <person name="James T.Y."/>
            <person name="Kamada T."/>
            <person name="Kilaru S."/>
            <person name="Kodira C."/>
            <person name="Kues U."/>
            <person name="Kupfer D."/>
            <person name="Kwan H.S."/>
            <person name="Lomsadze A."/>
            <person name="Li W."/>
            <person name="Lilly W.W."/>
            <person name="Ma L.J."/>
            <person name="Mackey A.J."/>
            <person name="Manning G."/>
            <person name="Martin F."/>
            <person name="Muraguchi H."/>
            <person name="Natvig D.O."/>
            <person name="Palmerini H."/>
            <person name="Ramesh M.A."/>
            <person name="Rehmeyer C.J."/>
            <person name="Roe B.A."/>
            <person name="Shenoy N."/>
            <person name="Stanke M."/>
            <person name="Ter-Hovhannisyan V."/>
            <person name="Tunlid A."/>
            <person name="Velagapudi R."/>
            <person name="Vision T.J."/>
            <person name="Zeng Q."/>
            <person name="Zolan M.E."/>
            <person name="Pukkila P.J."/>
        </authorList>
    </citation>
    <scope>NUCLEOTIDE SEQUENCE [LARGE SCALE GENOMIC DNA]</scope>
    <source>
        <strain evidence="6">Okayama-7 / 130 / ATCC MYA-4618 / FGSC 9003</strain>
    </source>
</reference>